<dbReference type="EMBL" id="RLIH01000018">
    <property type="protein sequence ID" value="RVU53988.1"/>
    <property type="molecule type" value="Genomic_DNA"/>
</dbReference>
<dbReference type="OrthoDB" id="9812206at2"/>
<dbReference type="PANTHER" id="PTHR20857:SF23">
    <property type="entry name" value="THIAMINE BIOSYNTHETIC BIFUNCTIONAL ENZYME"/>
    <property type="match status" value="1"/>
</dbReference>
<feature type="binding site" evidence="9">
    <location>
        <position position="165"/>
    </location>
    <ligand>
        <name>2-[(2R,5Z)-2-carboxy-4-methylthiazol-5(2H)-ylidene]ethyl phosphate</name>
        <dbReference type="ChEBI" id="CHEBI:62899"/>
    </ligand>
</feature>
<comment type="catalytic activity">
    <reaction evidence="7 9 10">
        <text>2-(2-carboxy-4-methylthiazol-5-yl)ethyl phosphate + 4-amino-2-methyl-5-(diphosphooxymethyl)pyrimidine + 2 H(+) = thiamine phosphate + CO2 + diphosphate</text>
        <dbReference type="Rhea" id="RHEA:47848"/>
        <dbReference type="ChEBI" id="CHEBI:15378"/>
        <dbReference type="ChEBI" id="CHEBI:16526"/>
        <dbReference type="ChEBI" id="CHEBI:33019"/>
        <dbReference type="ChEBI" id="CHEBI:37575"/>
        <dbReference type="ChEBI" id="CHEBI:57841"/>
        <dbReference type="ChEBI" id="CHEBI:62890"/>
        <dbReference type="EC" id="2.5.1.3"/>
    </reaction>
</comment>
<keyword evidence="3 9" id="KW-0479">Metal-binding</keyword>
<dbReference type="InterPro" id="IPR013785">
    <property type="entry name" value="Aldolase_TIM"/>
</dbReference>
<dbReference type="UniPathway" id="UPA00060">
    <property type="reaction ID" value="UER00141"/>
</dbReference>
<evidence type="ECO:0000256" key="4">
    <source>
        <dbReference type="ARBA" id="ARBA00022842"/>
    </source>
</evidence>
<dbReference type="Gene3D" id="3.20.20.70">
    <property type="entry name" value="Aldolase class I"/>
    <property type="match status" value="1"/>
</dbReference>
<sequence>MKNIDYSLYLVTDRDLISTGTLLEAVEKSILGGATLIQLREKNLNSRAFLKEAYEIKSLTEKYDVPLIINDRIDIAQCVDAAGVHLGQKDIDIESARKILGAEKIIGISASNLKEALEAEAKGADYLGVGAIFPTSTKDDATSTSLEELRAITKSVKIPVVAIGGLNEGTVPKLKNCGLSGYAIVSAIMSKTDIKLATENFKKMYYSNESN</sequence>
<comment type="caution">
    <text evidence="13">The sequence shown here is derived from an EMBL/GenBank/DDBJ whole genome shotgun (WGS) entry which is preliminary data.</text>
</comment>
<dbReference type="AlphaFoldDB" id="A0A437S4T1"/>
<feature type="binding site" evidence="9">
    <location>
        <position position="138"/>
    </location>
    <ligand>
        <name>4-amino-2-methyl-5-(diphosphooxymethyl)pyrimidine</name>
        <dbReference type="ChEBI" id="CHEBI:57841"/>
    </ligand>
</feature>
<dbReference type="Proteomes" id="UP000288812">
    <property type="component" value="Unassembled WGS sequence"/>
</dbReference>
<evidence type="ECO:0000256" key="11">
    <source>
        <dbReference type="RuleBase" id="RU004253"/>
    </source>
</evidence>
<dbReference type="GO" id="GO:0009229">
    <property type="term" value="P:thiamine diphosphate biosynthetic process"/>
    <property type="evidence" value="ECO:0007669"/>
    <property type="project" value="UniProtKB-UniRule"/>
</dbReference>
<name>A0A437S4T1_9FIRM</name>
<dbReference type="GO" id="GO:0004789">
    <property type="term" value="F:thiamine-phosphate diphosphorylase activity"/>
    <property type="evidence" value="ECO:0007669"/>
    <property type="project" value="UniProtKB-UniRule"/>
</dbReference>
<feature type="binding site" evidence="9">
    <location>
        <begin position="135"/>
        <end position="137"/>
    </location>
    <ligand>
        <name>2-[(2R,5Z)-2-carboxy-4-methylthiazol-5(2H)-ylidene]ethyl phosphate</name>
        <dbReference type="ChEBI" id="CHEBI:62899"/>
    </ligand>
</feature>
<proteinExistence type="inferred from homology"/>
<feature type="binding site" evidence="9">
    <location>
        <position position="71"/>
    </location>
    <ligand>
        <name>Mg(2+)</name>
        <dbReference type="ChEBI" id="CHEBI:18420"/>
    </ligand>
</feature>
<evidence type="ECO:0000256" key="3">
    <source>
        <dbReference type="ARBA" id="ARBA00022723"/>
    </source>
</evidence>
<dbReference type="GO" id="GO:0005737">
    <property type="term" value="C:cytoplasm"/>
    <property type="evidence" value="ECO:0007669"/>
    <property type="project" value="TreeGrafter"/>
</dbReference>
<reference evidence="13 14" key="1">
    <citation type="submission" date="2018-11" db="EMBL/GenBank/DDBJ databases">
        <title>Genome sequencing and assembly of Anaerosphaera sp. nov., GS7-6-2.</title>
        <authorList>
            <person name="Rettenmaier R."/>
            <person name="Liebl W."/>
            <person name="Zverlov V."/>
        </authorList>
    </citation>
    <scope>NUCLEOTIDE SEQUENCE [LARGE SCALE GENOMIC DNA]</scope>
    <source>
        <strain evidence="13 14">GS7-6-2</strain>
    </source>
</reference>
<dbReference type="EC" id="2.5.1.3" evidence="9"/>
<comment type="catalytic activity">
    <reaction evidence="8 9 10">
        <text>2-[(2R,5Z)-2-carboxy-4-methylthiazol-5(2H)-ylidene]ethyl phosphate + 4-amino-2-methyl-5-(diphosphooxymethyl)pyrimidine + 2 H(+) = thiamine phosphate + CO2 + diphosphate</text>
        <dbReference type="Rhea" id="RHEA:47844"/>
        <dbReference type="ChEBI" id="CHEBI:15378"/>
        <dbReference type="ChEBI" id="CHEBI:16526"/>
        <dbReference type="ChEBI" id="CHEBI:33019"/>
        <dbReference type="ChEBI" id="CHEBI:37575"/>
        <dbReference type="ChEBI" id="CHEBI:57841"/>
        <dbReference type="ChEBI" id="CHEBI:62899"/>
        <dbReference type="EC" id="2.5.1.3"/>
    </reaction>
</comment>
<feature type="binding site" evidence="9">
    <location>
        <begin position="38"/>
        <end position="42"/>
    </location>
    <ligand>
        <name>4-amino-2-methyl-5-(diphosphooxymethyl)pyrimidine</name>
        <dbReference type="ChEBI" id="CHEBI:57841"/>
    </ligand>
</feature>
<feature type="binding site" evidence="9">
    <location>
        <begin position="185"/>
        <end position="186"/>
    </location>
    <ligand>
        <name>2-[(2R,5Z)-2-carboxy-4-methylthiazol-5(2H)-ylidene]ethyl phosphate</name>
        <dbReference type="ChEBI" id="CHEBI:62899"/>
    </ligand>
</feature>
<evidence type="ECO:0000259" key="12">
    <source>
        <dbReference type="Pfam" id="PF02581"/>
    </source>
</evidence>
<evidence type="ECO:0000313" key="14">
    <source>
        <dbReference type="Proteomes" id="UP000288812"/>
    </source>
</evidence>
<comment type="pathway">
    <text evidence="1 9 11">Cofactor biosynthesis; thiamine diphosphate biosynthesis; thiamine phosphate from 4-amino-2-methyl-5-diphosphomethylpyrimidine and 4-methyl-5-(2-phosphoethyl)-thiazole: step 1/1.</text>
</comment>
<dbReference type="PANTHER" id="PTHR20857">
    <property type="entry name" value="THIAMINE-PHOSPHATE PYROPHOSPHORYLASE"/>
    <property type="match status" value="1"/>
</dbReference>
<keyword evidence="5 9" id="KW-0784">Thiamine biosynthesis</keyword>
<dbReference type="SUPFAM" id="SSF51391">
    <property type="entry name" value="Thiamin phosphate synthase"/>
    <property type="match status" value="1"/>
</dbReference>
<evidence type="ECO:0000256" key="2">
    <source>
        <dbReference type="ARBA" id="ARBA00022679"/>
    </source>
</evidence>
<dbReference type="InterPro" id="IPR022998">
    <property type="entry name" value="ThiamineP_synth_TenI"/>
</dbReference>
<accession>A0A437S4T1</accession>
<evidence type="ECO:0000256" key="9">
    <source>
        <dbReference type="HAMAP-Rule" id="MF_00097"/>
    </source>
</evidence>
<comment type="cofactor">
    <cofactor evidence="9">
        <name>Mg(2+)</name>
        <dbReference type="ChEBI" id="CHEBI:18420"/>
    </cofactor>
    <text evidence="9">Binds 1 Mg(2+) ion per subunit.</text>
</comment>
<feature type="binding site" evidence="9">
    <location>
        <position position="109"/>
    </location>
    <ligand>
        <name>4-amino-2-methyl-5-(diphosphooxymethyl)pyrimidine</name>
        <dbReference type="ChEBI" id="CHEBI:57841"/>
    </ligand>
</feature>
<gene>
    <name evidence="9" type="primary">thiE</name>
    <name evidence="13" type="ORF">EF514_09740</name>
</gene>
<comment type="similarity">
    <text evidence="9 10">Belongs to the thiamine-phosphate synthase family.</text>
</comment>
<keyword evidence="2 9" id="KW-0808">Transferase</keyword>
<feature type="domain" description="Thiamine phosphate synthase/TenI" evidence="12">
    <location>
        <begin position="8"/>
        <end position="188"/>
    </location>
</feature>
<dbReference type="GO" id="GO:0000287">
    <property type="term" value="F:magnesium ion binding"/>
    <property type="evidence" value="ECO:0007669"/>
    <property type="project" value="UniProtKB-UniRule"/>
</dbReference>
<dbReference type="RefSeq" id="WP_127725253.1">
    <property type="nucleotide sequence ID" value="NZ_RLIH01000018.1"/>
</dbReference>
<protein>
    <recommendedName>
        <fullName evidence="9">Thiamine-phosphate synthase</fullName>
        <shortName evidence="9">TP synthase</shortName>
        <shortName evidence="9">TPS</shortName>
        <ecNumber evidence="9">2.5.1.3</ecNumber>
    </recommendedName>
    <alternativeName>
        <fullName evidence="9">Thiamine-phosphate pyrophosphorylase</fullName>
        <shortName evidence="9">TMP pyrophosphorylase</shortName>
        <shortName evidence="9">TMP-PPase</shortName>
    </alternativeName>
</protein>
<organism evidence="13 14">
    <name type="scientific">Anaerosphaera multitolerans</name>
    <dbReference type="NCBI Taxonomy" id="2487351"/>
    <lineage>
        <taxon>Bacteria</taxon>
        <taxon>Bacillati</taxon>
        <taxon>Bacillota</taxon>
        <taxon>Tissierellia</taxon>
        <taxon>Tissierellales</taxon>
        <taxon>Peptoniphilaceae</taxon>
        <taxon>Anaerosphaera</taxon>
    </lineage>
</organism>
<dbReference type="GO" id="GO:0009228">
    <property type="term" value="P:thiamine biosynthetic process"/>
    <property type="evidence" value="ECO:0007669"/>
    <property type="project" value="UniProtKB-KW"/>
</dbReference>
<evidence type="ECO:0000313" key="13">
    <source>
        <dbReference type="EMBL" id="RVU53988.1"/>
    </source>
</evidence>
<comment type="catalytic activity">
    <reaction evidence="6 9 10">
        <text>4-methyl-5-(2-phosphooxyethyl)-thiazole + 4-amino-2-methyl-5-(diphosphooxymethyl)pyrimidine + H(+) = thiamine phosphate + diphosphate</text>
        <dbReference type="Rhea" id="RHEA:22328"/>
        <dbReference type="ChEBI" id="CHEBI:15378"/>
        <dbReference type="ChEBI" id="CHEBI:33019"/>
        <dbReference type="ChEBI" id="CHEBI:37575"/>
        <dbReference type="ChEBI" id="CHEBI:57841"/>
        <dbReference type="ChEBI" id="CHEBI:58296"/>
        <dbReference type="EC" id="2.5.1.3"/>
    </reaction>
</comment>
<evidence type="ECO:0000256" key="6">
    <source>
        <dbReference type="ARBA" id="ARBA00047334"/>
    </source>
</evidence>
<dbReference type="Pfam" id="PF02581">
    <property type="entry name" value="TMP-TENI"/>
    <property type="match status" value="1"/>
</dbReference>
<feature type="binding site" evidence="9">
    <location>
        <position position="70"/>
    </location>
    <ligand>
        <name>4-amino-2-methyl-5-(diphosphooxymethyl)pyrimidine</name>
        <dbReference type="ChEBI" id="CHEBI:57841"/>
    </ligand>
</feature>
<evidence type="ECO:0000256" key="1">
    <source>
        <dbReference type="ARBA" id="ARBA00005165"/>
    </source>
</evidence>
<evidence type="ECO:0000256" key="5">
    <source>
        <dbReference type="ARBA" id="ARBA00022977"/>
    </source>
</evidence>
<dbReference type="HAMAP" id="MF_00097">
    <property type="entry name" value="TMP_synthase"/>
    <property type="match status" value="1"/>
</dbReference>
<dbReference type="InterPro" id="IPR036206">
    <property type="entry name" value="ThiamineP_synth_sf"/>
</dbReference>
<keyword evidence="4 9" id="KW-0460">Magnesium</keyword>
<feature type="binding site" evidence="9">
    <location>
        <position position="90"/>
    </location>
    <ligand>
        <name>Mg(2+)</name>
        <dbReference type="ChEBI" id="CHEBI:18420"/>
    </ligand>
</feature>
<dbReference type="InterPro" id="IPR034291">
    <property type="entry name" value="TMP_synthase"/>
</dbReference>
<evidence type="ECO:0000256" key="10">
    <source>
        <dbReference type="RuleBase" id="RU003826"/>
    </source>
</evidence>
<dbReference type="FunFam" id="3.20.20.70:FF:000096">
    <property type="entry name" value="Thiamine-phosphate synthase"/>
    <property type="match status" value="1"/>
</dbReference>
<dbReference type="CDD" id="cd00564">
    <property type="entry name" value="TMP_TenI"/>
    <property type="match status" value="1"/>
</dbReference>
<evidence type="ECO:0000256" key="8">
    <source>
        <dbReference type="ARBA" id="ARBA00047883"/>
    </source>
</evidence>
<comment type="function">
    <text evidence="9">Condenses 4-methyl-5-(beta-hydroxyethyl)thiazole monophosphate (THZ-P) and 2-methyl-4-amino-5-hydroxymethyl pyrimidine pyrophosphate (HMP-PP) to form thiamine monophosphate (TMP).</text>
</comment>
<dbReference type="NCBIfam" id="TIGR00693">
    <property type="entry name" value="thiE"/>
    <property type="match status" value="1"/>
</dbReference>
<evidence type="ECO:0000256" key="7">
    <source>
        <dbReference type="ARBA" id="ARBA00047851"/>
    </source>
</evidence>
<keyword evidence="14" id="KW-1185">Reference proteome</keyword>